<dbReference type="EMBL" id="CP060025">
    <property type="protein sequence ID" value="QNG76678.1"/>
    <property type="molecule type" value="Genomic_DNA"/>
</dbReference>
<proteinExistence type="predicted"/>
<dbReference type="Proteomes" id="UP000515598">
    <property type="component" value="Chromosome"/>
</dbReference>
<dbReference type="AlphaFoldDB" id="A0AAX1IA97"/>
<reference evidence="1 2" key="1">
    <citation type="submission" date="2020-08" db="EMBL/GenBank/DDBJ databases">
        <title>Phenotypic and transcriptomic analysis of seven clinical Stenotrophomonas maltophilia isolates identify a small set of shared and commonly regulated genes involved in biofilm lifestyle.</title>
        <authorList>
            <person name="Alio I."/>
            <person name="Gudzuhn M."/>
            <person name="Streit W."/>
        </authorList>
    </citation>
    <scope>NUCLEOTIDE SEQUENCE [LARGE SCALE GENOMIC DNA]</scope>
    <source>
        <strain evidence="1 2">UHH_SKK55</strain>
    </source>
</reference>
<evidence type="ECO:0000313" key="2">
    <source>
        <dbReference type="Proteomes" id="UP000515598"/>
    </source>
</evidence>
<protein>
    <recommendedName>
        <fullName evidence="3">Transmembrane protein</fullName>
    </recommendedName>
</protein>
<gene>
    <name evidence="1" type="ORF">GPNADHDJ_00858</name>
</gene>
<organism evidence="1 2">
    <name type="scientific">Stenotrophomonas maltophilia</name>
    <name type="common">Pseudomonas maltophilia</name>
    <name type="synonym">Xanthomonas maltophilia</name>
    <dbReference type="NCBI Taxonomy" id="40324"/>
    <lineage>
        <taxon>Bacteria</taxon>
        <taxon>Pseudomonadati</taxon>
        <taxon>Pseudomonadota</taxon>
        <taxon>Gammaproteobacteria</taxon>
        <taxon>Lysobacterales</taxon>
        <taxon>Lysobacteraceae</taxon>
        <taxon>Stenotrophomonas</taxon>
        <taxon>Stenotrophomonas maltophilia group</taxon>
    </lineage>
</organism>
<name>A0AAX1IA97_STEMA</name>
<sequence length="140" mass="16016">MLLPSSTGGNRMKHRMTSTAIMVLALMASWQAEASRFKATKIFVVQPSVAFESTQLSDRHLDAWMSEDDDCHAFLMYHDQCAVLVLPHEYDDGFTRRQLRLKARQLPGEALGAYCRDLHARWKQQWKGQCPVGEEEDEST</sequence>
<evidence type="ECO:0008006" key="3">
    <source>
        <dbReference type="Google" id="ProtNLM"/>
    </source>
</evidence>
<accession>A0AAX1IA97</accession>
<dbReference type="RefSeq" id="WP_229298507.1">
    <property type="nucleotide sequence ID" value="NZ_CP040433.1"/>
</dbReference>
<evidence type="ECO:0000313" key="1">
    <source>
        <dbReference type="EMBL" id="QNG76678.1"/>
    </source>
</evidence>